<comment type="pathway">
    <text evidence="2">Lipid metabolism.</text>
</comment>
<dbReference type="Proteomes" id="UP001605036">
    <property type="component" value="Unassembled WGS sequence"/>
</dbReference>
<dbReference type="AlphaFoldDB" id="A0ABD1ZFE5"/>
<keyword evidence="6" id="KW-1133">Transmembrane helix</keyword>
<dbReference type="CDD" id="cd03507">
    <property type="entry name" value="Delta12-FADS-like"/>
    <property type="match status" value="1"/>
</dbReference>
<evidence type="ECO:0000256" key="5">
    <source>
        <dbReference type="ARBA" id="ARBA00023136"/>
    </source>
</evidence>
<gene>
    <name evidence="9" type="ORF">R1flu_018290</name>
</gene>
<evidence type="ECO:0000256" key="1">
    <source>
        <dbReference type="ARBA" id="ARBA00004370"/>
    </source>
</evidence>
<organism evidence="9 10">
    <name type="scientific">Riccia fluitans</name>
    <dbReference type="NCBI Taxonomy" id="41844"/>
    <lineage>
        <taxon>Eukaryota</taxon>
        <taxon>Viridiplantae</taxon>
        <taxon>Streptophyta</taxon>
        <taxon>Embryophyta</taxon>
        <taxon>Marchantiophyta</taxon>
        <taxon>Marchantiopsida</taxon>
        <taxon>Marchantiidae</taxon>
        <taxon>Marchantiales</taxon>
        <taxon>Ricciaceae</taxon>
        <taxon>Riccia</taxon>
    </lineage>
</organism>
<keyword evidence="6" id="KW-0812">Transmembrane</keyword>
<dbReference type="Pfam" id="PF00487">
    <property type="entry name" value="FA_desaturase"/>
    <property type="match status" value="1"/>
</dbReference>
<dbReference type="InterPro" id="IPR005804">
    <property type="entry name" value="FA_desaturase_dom"/>
</dbReference>
<comment type="caution">
    <text evidence="9">The sequence shown here is derived from an EMBL/GenBank/DDBJ whole genome shotgun (WGS) entry which is preliminary data.</text>
</comment>
<evidence type="ECO:0000256" key="3">
    <source>
        <dbReference type="ARBA" id="ARBA00009295"/>
    </source>
</evidence>
<comment type="subcellular location">
    <subcellularLocation>
        <location evidence="1">Membrane</location>
    </subcellularLocation>
</comment>
<evidence type="ECO:0000256" key="4">
    <source>
        <dbReference type="ARBA" id="ARBA00023002"/>
    </source>
</evidence>
<feature type="domain" description="Fatty acid desaturase" evidence="7">
    <location>
        <begin position="148"/>
        <end position="403"/>
    </location>
</feature>
<dbReference type="InterPro" id="IPR021863">
    <property type="entry name" value="FAS_N"/>
</dbReference>
<sequence length="447" mass="50935">MWGLSITQAGVLIPGSRSSKFGGNVSPFRSKNVLRSATLRQQQAVRPVGLFSSSEDGFGFLKRFQKRKPLEKANVAVPTRPLVVPEEEKGDDGDFDASAPPPFTLSSIRAAIPKHCWEKNVWKSMSYVARDVAIVFGLAAGAAYLNNWFVWPLYWLAQGTMFWALFVLGHDCGHGSFSNNKALNDFVGHIAHSSILVPYHGWRISHRTHHQNHGHVENDESWHPMTESLYRELDFASKFGRLSLPWAMFAYPFYLWGRSPGKKGSHYNPNSDLFVPSEKNDVLTSTAWWTAMVALLLGLTVAVGPMWMLKLYVVPYWVNVVWLDVVTYLHHHGYDKKVPWYRGEEWNYMRGGLSTIDRDYGVFNNIHHDIGTHVVHHLFPQIPHYNLIEATEAIKPVLGKHYREPAKSPGPFPFHLFSALAKSFAEDRYVKDEGDVVFYQNDRVKQQ</sequence>
<dbReference type="InterPro" id="IPR012171">
    <property type="entry name" value="Fatty_acid_desaturase"/>
</dbReference>
<evidence type="ECO:0000259" key="8">
    <source>
        <dbReference type="Pfam" id="PF11960"/>
    </source>
</evidence>
<feature type="transmembrane region" description="Helical" evidence="6">
    <location>
        <begin position="287"/>
        <end position="309"/>
    </location>
</feature>
<dbReference type="GO" id="GO:0016020">
    <property type="term" value="C:membrane"/>
    <property type="evidence" value="ECO:0007669"/>
    <property type="project" value="UniProtKB-SubCell"/>
</dbReference>
<comment type="similarity">
    <text evidence="3">Belongs to the fatty acid desaturase type 1 family.</text>
</comment>
<evidence type="ECO:0000259" key="7">
    <source>
        <dbReference type="Pfam" id="PF00487"/>
    </source>
</evidence>
<feature type="domain" description="Fatty acid desaturase N-terminal" evidence="8">
    <location>
        <begin position="88"/>
        <end position="140"/>
    </location>
</feature>
<evidence type="ECO:0000256" key="2">
    <source>
        <dbReference type="ARBA" id="ARBA00005189"/>
    </source>
</evidence>
<dbReference type="Pfam" id="PF11960">
    <property type="entry name" value="DUF3474"/>
    <property type="match status" value="1"/>
</dbReference>
<keyword evidence="10" id="KW-1185">Reference proteome</keyword>
<keyword evidence="5 6" id="KW-0472">Membrane</keyword>
<dbReference type="GO" id="GO:0016491">
    <property type="term" value="F:oxidoreductase activity"/>
    <property type="evidence" value="ECO:0007669"/>
    <property type="project" value="UniProtKB-KW"/>
</dbReference>
<name>A0ABD1ZFE5_9MARC</name>
<keyword evidence="4" id="KW-0560">Oxidoreductase</keyword>
<evidence type="ECO:0000256" key="6">
    <source>
        <dbReference type="SAM" id="Phobius"/>
    </source>
</evidence>
<evidence type="ECO:0000313" key="9">
    <source>
        <dbReference type="EMBL" id="KAL2650162.1"/>
    </source>
</evidence>
<accession>A0ABD1ZFE5</accession>
<feature type="transmembrane region" description="Helical" evidence="6">
    <location>
        <begin position="127"/>
        <end position="145"/>
    </location>
</feature>
<reference evidence="9 10" key="1">
    <citation type="submission" date="2024-09" db="EMBL/GenBank/DDBJ databases">
        <title>Chromosome-scale assembly of Riccia fluitans.</title>
        <authorList>
            <person name="Paukszto L."/>
            <person name="Sawicki J."/>
            <person name="Karawczyk K."/>
            <person name="Piernik-Szablinska J."/>
            <person name="Szczecinska M."/>
            <person name="Mazdziarz M."/>
        </authorList>
    </citation>
    <scope>NUCLEOTIDE SEQUENCE [LARGE SCALE GENOMIC DNA]</scope>
    <source>
        <strain evidence="9">Rf_01</strain>
        <tissue evidence="9">Aerial parts of the thallus</tissue>
    </source>
</reference>
<evidence type="ECO:0000313" key="10">
    <source>
        <dbReference type="Proteomes" id="UP001605036"/>
    </source>
</evidence>
<dbReference type="EMBL" id="JBHFFA010000001">
    <property type="protein sequence ID" value="KAL2650162.1"/>
    <property type="molecule type" value="Genomic_DNA"/>
</dbReference>
<protein>
    <recommendedName>
        <fullName evidence="11">Omega-3 fatty acid desaturase</fullName>
    </recommendedName>
</protein>
<dbReference type="PANTHER" id="PTHR32100">
    <property type="entry name" value="OMEGA-6 FATTY ACID DESATURASE, CHLOROPLASTIC"/>
    <property type="match status" value="1"/>
</dbReference>
<proteinExistence type="inferred from homology"/>
<evidence type="ECO:0008006" key="11">
    <source>
        <dbReference type="Google" id="ProtNLM"/>
    </source>
</evidence>